<comment type="caution">
    <text evidence="7">The sequence shown here is derived from an EMBL/GenBank/DDBJ whole genome shotgun (WGS) entry which is preliminary data.</text>
</comment>
<dbReference type="AlphaFoldDB" id="A0A0G1TMK7"/>
<accession>A0A0G1TMK7</accession>
<reference evidence="7 8" key="1">
    <citation type="journal article" date="2015" name="Nature">
        <title>rRNA introns, odd ribosomes, and small enigmatic genomes across a large radiation of phyla.</title>
        <authorList>
            <person name="Brown C.T."/>
            <person name="Hug L.A."/>
            <person name="Thomas B.C."/>
            <person name="Sharon I."/>
            <person name="Castelle C.J."/>
            <person name="Singh A."/>
            <person name="Wilkins M.J."/>
            <person name="Williams K.H."/>
            <person name="Banfield J.F."/>
        </authorList>
    </citation>
    <scope>NUCLEOTIDE SEQUENCE [LARGE SCALE GENOMIC DNA]</scope>
</reference>
<evidence type="ECO:0000313" key="8">
    <source>
        <dbReference type="Proteomes" id="UP000034265"/>
    </source>
</evidence>
<proteinExistence type="predicted"/>
<keyword evidence="3" id="KW-0808">Transferase</keyword>
<evidence type="ECO:0000256" key="4">
    <source>
        <dbReference type="ARBA" id="ARBA00022695"/>
    </source>
</evidence>
<dbReference type="GO" id="GO:0003899">
    <property type="term" value="F:DNA-directed RNA polymerase activity"/>
    <property type="evidence" value="ECO:0007669"/>
    <property type="project" value="UniProtKB-EC"/>
</dbReference>
<dbReference type="SUPFAM" id="SSF64484">
    <property type="entry name" value="beta and beta-prime subunits of DNA dependent RNA-polymerase"/>
    <property type="match status" value="1"/>
</dbReference>
<dbReference type="PATRIC" id="fig|1618367.3.peg.638"/>
<dbReference type="EC" id="2.7.7.6" evidence="1"/>
<dbReference type="GO" id="GO:0003677">
    <property type="term" value="F:DNA binding"/>
    <property type="evidence" value="ECO:0007669"/>
    <property type="project" value="InterPro"/>
</dbReference>
<dbReference type="InterPro" id="IPR007644">
    <property type="entry name" value="RNA_pol_bsu_protrusion"/>
</dbReference>
<organism evidence="7 8">
    <name type="scientific">Candidatus Amesbacteria bacterium GW2011_GWC2_47_8</name>
    <dbReference type="NCBI Taxonomy" id="1618367"/>
    <lineage>
        <taxon>Bacteria</taxon>
        <taxon>Candidatus Amesiibacteriota</taxon>
    </lineage>
</organism>
<dbReference type="Proteomes" id="UP000034265">
    <property type="component" value="Unassembled WGS sequence"/>
</dbReference>
<evidence type="ECO:0000256" key="2">
    <source>
        <dbReference type="ARBA" id="ARBA00022478"/>
    </source>
</evidence>
<evidence type="ECO:0000313" key="7">
    <source>
        <dbReference type="EMBL" id="KKU83039.1"/>
    </source>
</evidence>
<dbReference type="InterPro" id="IPR037034">
    <property type="entry name" value="RNA_pol_Rpb2_2_sf"/>
</dbReference>
<protein>
    <recommendedName>
        <fullName evidence="1">DNA-directed RNA polymerase</fullName>
        <ecNumber evidence="1">2.7.7.6</ecNumber>
    </recommendedName>
</protein>
<dbReference type="GO" id="GO:0000428">
    <property type="term" value="C:DNA-directed RNA polymerase complex"/>
    <property type="evidence" value="ECO:0007669"/>
    <property type="project" value="UniProtKB-KW"/>
</dbReference>
<dbReference type="Gene3D" id="3.90.1100.10">
    <property type="match status" value="1"/>
</dbReference>
<evidence type="ECO:0000259" key="6">
    <source>
        <dbReference type="Pfam" id="PF04563"/>
    </source>
</evidence>
<gene>
    <name evidence="7" type="ORF">UY11_C0031G0004</name>
</gene>
<keyword evidence="4" id="KW-0548">Nucleotidyltransferase</keyword>
<evidence type="ECO:0000256" key="5">
    <source>
        <dbReference type="ARBA" id="ARBA00023163"/>
    </source>
</evidence>
<evidence type="ECO:0000256" key="1">
    <source>
        <dbReference type="ARBA" id="ARBA00012418"/>
    </source>
</evidence>
<sequence>MPVSRRLIWGQEPTHLPPLNLTQIQLDSWLWFISDGIKEAVAEISPIEDFTGKNWLLEFGQYSIEKPGLSPLQATRKGLTYSSALRIHTKLTNKQTKKTSSTEVFLGDIPQMTPQGTFVINGVERAVVNQIVRSPGVYFGSELDAATGKLLYSAELRPIRGTWLEFEVSKSDVISIRVDRRRKFLATTILRAMGLSEYPDGLEAAAAKDTTKTTEDALIEVYKKMRPGEPVVFSFSIPAAMTWGLSAATKSTSASGLLPIPESSLVTIW</sequence>
<dbReference type="Gene3D" id="3.90.1110.10">
    <property type="entry name" value="RNA polymerase Rpb2, domain 2"/>
    <property type="match status" value="1"/>
</dbReference>
<dbReference type="Pfam" id="PF04563">
    <property type="entry name" value="RNA_pol_Rpb2_1"/>
    <property type="match status" value="1"/>
</dbReference>
<feature type="domain" description="RNA polymerase beta subunit protrusion" evidence="6">
    <location>
        <begin position="20"/>
        <end position="146"/>
    </location>
</feature>
<dbReference type="EMBL" id="LCOT01000031">
    <property type="protein sequence ID" value="KKU83039.1"/>
    <property type="molecule type" value="Genomic_DNA"/>
</dbReference>
<keyword evidence="2 7" id="KW-0240">DNA-directed RNA polymerase</keyword>
<keyword evidence="5" id="KW-0804">Transcription</keyword>
<dbReference type="GO" id="GO:0006351">
    <property type="term" value="P:DNA-templated transcription"/>
    <property type="evidence" value="ECO:0007669"/>
    <property type="project" value="InterPro"/>
</dbReference>
<evidence type="ECO:0000256" key="3">
    <source>
        <dbReference type="ARBA" id="ARBA00022679"/>
    </source>
</evidence>
<name>A0A0G1TMK7_9BACT</name>